<dbReference type="Gene3D" id="3.40.50.2000">
    <property type="entry name" value="Glycogen Phosphorylase B"/>
    <property type="match status" value="2"/>
</dbReference>
<dbReference type="InterPro" id="IPR002213">
    <property type="entry name" value="UDP_glucos_trans"/>
</dbReference>
<dbReference type="FunFam" id="3.40.50.2000:FF:000040">
    <property type="entry name" value="UDP-glycosyltransferase 76C1"/>
    <property type="match status" value="1"/>
</dbReference>
<accession>A0A5D2LBB3</accession>
<dbReference type="Proteomes" id="UP000322667">
    <property type="component" value="Chromosome D04"/>
</dbReference>
<protein>
    <recommendedName>
        <fullName evidence="6">Glycosyltransferase</fullName>
    </recommendedName>
</protein>
<dbReference type="PANTHER" id="PTHR11926:SF1374">
    <property type="entry name" value="UDP-GLYCOSYLTRANSFERASE 76F1-RELATED"/>
    <property type="match status" value="1"/>
</dbReference>
<dbReference type="PANTHER" id="PTHR11926">
    <property type="entry name" value="GLUCOSYL/GLUCURONOSYL TRANSFERASES"/>
    <property type="match status" value="1"/>
</dbReference>
<gene>
    <name evidence="4" type="ORF">ES332_D04G078200v1</name>
</gene>
<name>A0A5D2LBB3_GOSTO</name>
<evidence type="ECO:0000256" key="2">
    <source>
        <dbReference type="ARBA" id="ARBA00022676"/>
    </source>
</evidence>
<dbReference type="GO" id="GO:0080044">
    <property type="term" value="F:quercetin 7-O-glucosyltransferase activity"/>
    <property type="evidence" value="ECO:0007669"/>
    <property type="project" value="TreeGrafter"/>
</dbReference>
<dbReference type="CDD" id="cd03784">
    <property type="entry name" value="GT1_Gtf-like"/>
    <property type="match status" value="1"/>
</dbReference>
<sequence length="430" mass="48430">MESQTETHRKQKKWLRLLLFPLPLQGHVSPMLQLANLLYSKGFSITIIHTCFIRSPKYPSNNPHFTFHSIPNGLSKSECSDADNLVALVSILNANCAPVAGLISDSTWEFTDSIAKSLQLPRFVLRTNNISSFLALAALALLQEKGYLPIQESQEEKPVIELPPLKVKDIPVFKTQDQEGLHQTIAALVEQTKSCTGLIWNSFEELEHGSLTDFRTIFRLLSQDQSAISWLNKQAPKSVIYVSFGSVANIEKSEFVEIAWGLANSEQPFLWVVRPGSVIGSEWLEPLPKGFMEEIKERGHIVKWAPQQEVLAHTAVGGFWTHSGWNSTLESICEGVPMICHPCFGDQRVNARYVSDVWRIGVHLESKVDRFEIANVVRKLLVEAEGHEIRDRILQFKKMANQSTQQQGSSYRSLESLVSLILSSQSQRKL</sequence>
<reference evidence="4 5" key="1">
    <citation type="submission" date="2019-07" db="EMBL/GenBank/DDBJ databases">
        <title>WGS assembly of Gossypium tomentosum.</title>
        <authorList>
            <person name="Chen Z.J."/>
            <person name="Sreedasyam A."/>
            <person name="Ando A."/>
            <person name="Song Q."/>
            <person name="De L."/>
            <person name="Hulse-Kemp A."/>
            <person name="Ding M."/>
            <person name="Ye W."/>
            <person name="Kirkbride R."/>
            <person name="Jenkins J."/>
            <person name="Plott C."/>
            <person name="Lovell J."/>
            <person name="Lin Y.-M."/>
            <person name="Vaughn R."/>
            <person name="Liu B."/>
            <person name="Li W."/>
            <person name="Simpson S."/>
            <person name="Scheffler B."/>
            <person name="Saski C."/>
            <person name="Grover C."/>
            <person name="Hu G."/>
            <person name="Conover J."/>
            <person name="Carlson J."/>
            <person name="Shu S."/>
            <person name="Boston L."/>
            <person name="Williams M."/>
            <person name="Peterson D."/>
            <person name="Mcgee K."/>
            <person name="Jones D."/>
            <person name="Wendel J."/>
            <person name="Stelly D."/>
            <person name="Grimwood J."/>
            <person name="Schmutz J."/>
        </authorList>
    </citation>
    <scope>NUCLEOTIDE SEQUENCE [LARGE SCALE GENOMIC DNA]</scope>
    <source>
        <strain evidence="4">7179.01</strain>
    </source>
</reference>
<dbReference type="GO" id="GO:0080043">
    <property type="term" value="F:quercetin 3-O-glucosyltransferase activity"/>
    <property type="evidence" value="ECO:0007669"/>
    <property type="project" value="TreeGrafter"/>
</dbReference>
<dbReference type="Pfam" id="PF00201">
    <property type="entry name" value="UDPGT"/>
    <property type="match status" value="1"/>
</dbReference>
<evidence type="ECO:0000313" key="5">
    <source>
        <dbReference type="Proteomes" id="UP000322667"/>
    </source>
</evidence>
<organism evidence="4 5">
    <name type="scientific">Gossypium tomentosum</name>
    <name type="common">Hawaiian cotton</name>
    <name type="synonym">Gossypium sandvicense</name>
    <dbReference type="NCBI Taxonomy" id="34277"/>
    <lineage>
        <taxon>Eukaryota</taxon>
        <taxon>Viridiplantae</taxon>
        <taxon>Streptophyta</taxon>
        <taxon>Embryophyta</taxon>
        <taxon>Tracheophyta</taxon>
        <taxon>Spermatophyta</taxon>
        <taxon>Magnoliopsida</taxon>
        <taxon>eudicotyledons</taxon>
        <taxon>Gunneridae</taxon>
        <taxon>Pentapetalae</taxon>
        <taxon>rosids</taxon>
        <taxon>malvids</taxon>
        <taxon>Malvales</taxon>
        <taxon>Malvaceae</taxon>
        <taxon>Malvoideae</taxon>
        <taxon>Gossypium</taxon>
    </lineage>
</organism>
<dbReference type="SUPFAM" id="SSF53756">
    <property type="entry name" value="UDP-Glycosyltransferase/glycogen phosphorylase"/>
    <property type="match status" value="1"/>
</dbReference>
<dbReference type="EMBL" id="CM017626">
    <property type="protein sequence ID" value="TYH76336.1"/>
    <property type="molecule type" value="Genomic_DNA"/>
</dbReference>
<evidence type="ECO:0000256" key="1">
    <source>
        <dbReference type="ARBA" id="ARBA00009995"/>
    </source>
</evidence>
<keyword evidence="5" id="KW-1185">Reference proteome</keyword>
<comment type="similarity">
    <text evidence="1">Belongs to the UDP-glycosyltransferase family.</text>
</comment>
<keyword evidence="3" id="KW-0808">Transferase</keyword>
<evidence type="ECO:0000313" key="4">
    <source>
        <dbReference type="EMBL" id="TYH76336.1"/>
    </source>
</evidence>
<dbReference type="AlphaFoldDB" id="A0A5D2LBB3"/>
<evidence type="ECO:0008006" key="6">
    <source>
        <dbReference type="Google" id="ProtNLM"/>
    </source>
</evidence>
<proteinExistence type="inferred from homology"/>
<evidence type="ECO:0000256" key="3">
    <source>
        <dbReference type="ARBA" id="ARBA00022679"/>
    </source>
</evidence>
<keyword evidence="2" id="KW-0328">Glycosyltransferase</keyword>